<organism evidence="8 9">
    <name type="scientific">Anopheles arabiensis</name>
    <name type="common">Mosquito</name>
    <dbReference type="NCBI Taxonomy" id="7173"/>
    <lineage>
        <taxon>Eukaryota</taxon>
        <taxon>Metazoa</taxon>
        <taxon>Ecdysozoa</taxon>
        <taxon>Arthropoda</taxon>
        <taxon>Hexapoda</taxon>
        <taxon>Insecta</taxon>
        <taxon>Pterygota</taxon>
        <taxon>Neoptera</taxon>
        <taxon>Endopterygota</taxon>
        <taxon>Diptera</taxon>
        <taxon>Nematocera</taxon>
        <taxon>Culicoidea</taxon>
        <taxon>Culicidae</taxon>
        <taxon>Anophelinae</taxon>
        <taxon>Anopheles</taxon>
    </lineage>
</organism>
<dbReference type="AlphaFoldDB" id="A0A182I945"/>
<accession>A0A182I945</accession>
<keyword evidence="6" id="KW-0675">Receptor</keyword>
<keyword evidence="5" id="KW-0472">Membrane</keyword>
<dbReference type="EnsemblMetazoa" id="AARA010105-RA">
    <property type="protein sequence ID" value="AARA010105-PA"/>
    <property type="gene ID" value="AARA010105"/>
</dbReference>
<evidence type="ECO:0000256" key="1">
    <source>
        <dbReference type="ARBA" id="ARBA00004651"/>
    </source>
</evidence>
<dbReference type="VEuPathDB" id="VectorBase:AARA010105"/>
<keyword evidence="3" id="KW-0812">Transmembrane</keyword>
<keyword evidence="4" id="KW-1133">Transmembrane helix</keyword>
<evidence type="ECO:0000313" key="8">
    <source>
        <dbReference type="EnsemblMetazoa" id="AARA010105-PA"/>
    </source>
</evidence>
<name>A0A182I945_ANOAR</name>
<proteinExistence type="predicted"/>
<reference evidence="8" key="1">
    <citation type="submission" date="2022-08" db="UniProtKB">
        <authorList>
            <consortium name="EnsemblMetazoa"/>
        </authorList>
    </citation>
    <scope>IDENTIFICATION</scope>
    <source>
        <strain evidence="8">Dongola</strain>
    </source>
</reference>
<dbReference type="Proteomes" id="UP000075840">
    <property type="component" value="Unassembled WGS sequence"/>
</dbReference>
<comment type="subcellular location">
    <subcellularLocation>
        <location evidence="1">Cell membrane</location>
        <topology evidence="1">Multi-pass membrane protein</topology>
    </subcellularLocation>
</comment>
<dbReference type="SUPFAM" id="SSF53850">
    <property type="entry name" value="Periplasmic binding protein-like II"/>
    <property type="match status" value="1"/>
</dbReference>
<dbReference type="InterPro" id="IPR052192">
    <property type="entry name" value="Insect_Ionotropic_Sensory_Rcpt"/>
</dbReference>
<evidence type="ECO:0000313" key="9">
    <source>
        <dbReference type="Proteomes" id="UP000075840"/>
    </source>
</evidence>
<evidence type="ECO:0000256" key="6">
    <source>
        <dbReference type="ARBA" id="ARBA00023170"/>
    </source>
</evidence>
<evidence type="ECO:0000256" key="5">
    <source>
        <dbReference type="ARBA" id="ARBA00023136"/>
    </source>
</evidence>
<evidence type="ECO:0008006" key="10">
    <source>
        <dbReference type="Google" id="ProtNLM"/>
    </source>
</evidence>
<evidence type="ECO:0000256" key="2">
    <source>
        <dbReference type="ARBA" id="ARBA00022475"/>
    </source>
</evidence>
<protein>
    <recommendedName>
        <fullName evidence="10">Ionotropic glutamate receptor C-terminal domain-containing protein</fullName>
    </recommendedName>
</protein>
<evidence type="ECO:0000256" key="7">
    <source>
        <dbReference type="ARBA" id="ARBA00023180"/>
    </source>
</evidence>
<keyword evidence="9" id="KW-1185">Reference proteome</keyword>
<evidence type="ECO:0000256" key="4">
    <source>
        <dbReference type="ARBA" id="ARBA00022989"/>
    </source>
</evidence>
<dbReference type="PANTHER" id="PTHR42643:SF30">
    <property type="entry name" value="IONOTROPIC RECEPTOR 40A-RELATED"/>
    <property type="match status" value="1"/>
</dbReference>
<keyword evidence="7" id="KW-0325">Glycoprotein</keyword>
<dbReference type="VEuPathDB" id="VectorBase:AARA21_013776"/>
<dbReference type="GO" id="GO:0005886">
    <property type="term" value="C:plasma membrane"/>
    <property type="evidence" value="ECO:0007669"/>
    <property type="project" value="UniProtKB-SubCell"/>
</dbReference>
<keyword evidence="2" id="KW-1003">Cell membrane</keyword>
<dbReference type="EMBL" id="APCN01003173">
    <property type="status" value="NOT_ANNOTATED_CDS"/>
    <property type="molecule type" value="Genomic_DNA"/>
</dbReference>
<dbReference type="PANTHER" id="PTHR42643">
    <property type="entry name" value="IONOTROPIC RECEPTOR 20A-RELATED"/>
    <property type="match status" value="1"/>
</dbReference>
<sequence>MKQACSCVLLVLLWQRVTAVLDPLRHNDCHSRAVSMETQILDNYLTDQHTVTVIESCTEIPIMSPYCLHNPVPLNAFTLHRFQAFVHQSLELTTQELEYRTNECFVGSGHMDDLLTELLPYLSEYNPRAKVMLITQEMADQELADLFHAAWYRYRLLQLIVLNHRANDTIESCLFNPFRKALSPELRYLPTGKSDLHCRLLTDGQQLDAYNRELNHFIDDRVYNLNGYPLNIAMHVSNGSTSAYDCILGTVSFTDIDQEILSIMQKQMNFSLILHKNELELSIGYIHQNGTPVGALGLIEQNAIDLAANSRIIHNYDTRNLLYLHYISTEKLVFITPRNYFRNRDKTQVFINPFSVAYMLTNVLLSFGVPMIIFLLEYAARRLDVPREPSSHTFGTKVLNLVGIIYNVSVKLPRADRKRWIIVGLLVYNIVSYPIWQGVTIRYLHPSNQQVNNINSLEELIETELELKVSHYHEHIVRHEGPHFQSPVYSALSGRLSTRNTSSLRDSIEQIIMHGNSALLIAEEYVPLVLAGNYRWIPGKPDGIWPIQKPIYEFYKSMAVPKTSPFAGTFNAIVLHCVEAGMNDRFKHQLETAVQLMQIRRIREHPSVPDYIVFNMEHLLPLFIFYFAMLLLSGGMFLIELAVHAFQASRARSQQRAPLSVPVEEYVPFEFVH</sequence>
<evidence type="ECO:0000256" key="3">
    <source>
        <dbReference type="ARBA" id="ARBA00022692"/>
    </source>
</evidence>